<organism evidence="3 4">
    <name type="scientific">Pristionchus entomophagus</name>
    <dbReference type="NCBI Taxonomy" id="358040"/>
    <lineage>
        <taxon>Eukaryota</taxon>
        <taxon>Metazoa</taxon>
        <taxon>Ecdysozoa</taxon>
        <taxon>Nematoda</taxon>
        <taxon>Chromadorea</taxon>
        <taxon>Rhabditida</taxon>
        <taxon>Rhabditina</taxon>
        <taxon>Diplogasteromorpha</taxon>
        <taxon>Diplogasteroidea</taxon>
        <taxon>Neodiplogasteridae</taxon>
        <taxon>Pristionchus</taxon>
    </lineage>
</organism>
<sequence length="675" mass="77604">EIMPYPPPLVDFGTAHDENWLSNPNIREKTLRHIGIIVSKTGHDRGQKEMYLYSPTVRRDDGKLVCSNDFLNFEVGDWILFNVLVQSTNKQEVYIGGKKWSEKYLETGMQFDCPKLRKVRACMYPKDRYSALISRQATYRCWSPDLGDLFIDAQTLGARDQLTQSFMSGKEMLFYVIASYHFNASIFHDVVLGPDFEKRVYWRIDKIDAIVDERMNPEDVGDLALIPWRDHVDKYLEKKRNIENMSNSVPPWYIRSTRFLTHDMIKTWEEEAKRMHEHFDEKSCPLPIVVKQDGKAEVQHPSEVFERLKKIKKNEEDQTQLIGGDGNAVKSIHSWKKVMSFDGQMLEPGSQLPPVSNMKKQKIAAERVELVQDSAGLFMNNAAALSYVEIKESGTDKLWTTGGWKNRGEAWYSEVARNRWDKNLHKVDEIPLKEGTPSEMIRCPSRNAPSKNLLGSLGKPPKMKSSQSNQSPSTTQEKTASLPSPPLRVPESPPSPSIPLSYNSQFSFASASKITKVNEEKKESLEYVSEVGLSEEEELSGLRVKCNNLRAYVREAEVEANKPPTMKGYTAPQYVRALKGIIDCMEKTIAFGSKKETKDDREKINEYHSKIAHLEDQLRKKIISEDGIVEIHLSMEDDADCKEDLKDHVEIQKNKLEGMKRRMLELEKRRMMQQR</sequence>
<feature type="non-terminal residue" evidence="3">
    <location>
        <position position="1"/>
    </location>
</feature>
<dbReference type="Proteomes" id="UP001432027">
    <property type="component" value="Unassembled WGS sequence"/>
</dbReference>
<evidence type="ECO:0000313" key="3">
    <source>
        <dbReference type="EMBL" id="GMS89100.1"/>
    </source>
</evidence>
<feature type="compositionally biased region" description="Pro residues" evidence="2">
    <location>
        <begin position="483"/>
        <end position="497"/>
    </location>
</feature>
<keyword evidence="4" id="KW-1185">Reference proteome</keyword>
<feature type="coiled-coil region" evidence="1">
    <location>
        <begin position="642"/>
        <end position="669"/>
    </location>
</feature>
<evidence type="ECO:0000256" key="1">
    <source>
        <dbReference type="SAM" id="Coils"/>
    </source>
</evidence>
<evidence type="ECO:0008006" key="5">
    <source>
        <dbReference type="Google" id="ProtNLM"/>
    </source>
</evidence>
<evidence type="ECO:0000313" key="4">
    <source>
        <dbReference type="Proteomes" id="UP001432027"/>
    </source>
</evidence>
<evidence type="ECO:0000256" key="2">
    <source>
        <dbReference type="SAM" id="MobiDB-lite"/>
    </source>
</evidence>
<feature type="compositionally biased region" description="Low complexity" evidence="2">
    <location>
        <begin position="459"/>
        <end position="476"/>
    </location>
</feature>
<accession>A0AAV5T9R5</accession>
<comment type="caution">
    <text evidence="3">The sequence shown here is derived from an EMBL/GenBank/DDBJ whole genome shotgun (WGS) entry which is preliminary data.</text>
</comment>
<feature type="region of interest" description="Disordered" evidence="2">
    <location>
        <begin position="436"/>
        <end position="500"/>
    </location>
</feature>
<gene>
    <name evidence="3" type="ORF">PENTCL1PPCAC_11275</name>
</gene>
<name>A0AAV5T9R5_9BILA</name>
<proteinExistence type="predicted"/>
<dbReference type="EMBL" id="BTSX01000003">
    <property type="protein sequence ID" value="GMS89100.1"/>
    <property type="molecule type" value="Genomic_DNA"/>
</dbReference>
<keyword evidence="1" id="KW-0175">Coiled coil</keyword>
<dbReference type="AlphaFoldDB" id="A0AAV5T9R5"/>
<protein>
    <recommendedName>
        <fullName evidence="5">BAH domain-containing protein</fullName>
    </recommendedName>
</protein>
<reference evidence="3" key="1">
    <citation type="submission" date="2023-10" db="EMBL/GenBank/DDBJ databases">
        <title>Genome assembly of Pristionchus species.</title>
        <authorList>
            <person name="Yoshida K."/>
            <person name="Sommer R.J."/>
        </authorList>
    </citation>
    <scope>NUCLEOTIDE SEQUENCE</scope>
    <source>
        <strain evidence="3">RS0144</strain>
    </source>
</reference>